<dbReference type="Gene3D" id="3.80.10.10">
    <property type="entry name" value="Ribonuclease Inhibitor"/>
    <property type="match status" value="2"/>
</dbReference>
<gene>
    <name evidence="2" type="ORF">COCNU_14G007610</name>
</gene>
<reference evidence="2" key="2">
    <citation type="submission" date="2019-07" db="EMBL/GenBank/DDBJ databases">
        <authorList>
            <person name="Yang Y."/>
            <person name="Bocs S."/>
            <person name="Baudouin L."/>
        </authorList>
    </citation>
    <scope>NUCLEOTIDE SEQUENCE</scope>
    <source>
        <tissue evidence="2">Spear leaf of Hainan Tall coconut</tissue>
    </source>
</reference>
<protein>
    <submittedName>
        <fullName evidence="2">Putative disease resistance protein RGA1</fullName>
    </submittedName>
</protein>
<feature type="domain" description="R13L1/DRL21-like LRR repeat region" evidence="1">
    <location>
        <begin position="245"/>
        <end position="365"/>
    </location>
</feature>
<dbReference type="PANTHER" id="PTHR47186:SF3">
    <property type="entry name" value="OS09G0267800 PROTEIN"/>
    <property type="match status" value="1"/>
</dbReference>
<accession>A0A8K0NCH7</accession>
<dbReference type="Gene3D" id="1.10.8.430">
    <property type="entry name" value="Helical domain of apoptotic protease-activating factors"/>
    <property type="match status" value="1"/>
</dbReference>
<evidence type="ECO:0000313" key="2">
    <source>
        <dbReference type="EMBL" id="KAG1368293.1"/>
    </source>
</evidence>
<reference evidence="2" key="1">
    <citation type="journal article" date="2017" name="Gigascience">
        <title>The genome draft of coconut (Cocos nucifera).</title>
        <authorList>
            <person name="Xiao Y."/>
            <person name="Xu P."/>
            <person name="Fan H."/>
            <person name="Baudouin L."/>
            <person name="Xia W."/>
            <person name="Bocs S."/>
            <person name="Xu J."/>
            <person name="Li Q."/>
            <person name="Guo A."/>
            <person name="Zhou L."/>
            <person name="Li J."/>
            <person name="Wu Y."/>
            <person name="Ma Z."/>
            <person name="Armero A."/>
            <person name="Issali A.E."/>
            <person name="Liu N."/>
            <person name="Peng M."/>
            <person name="Yang Y."/>
        </authorList>
    </citation>
    <scope>NUCLEOTIDE SEQUENCE</scope>
    <source>
        <tissue evidence="2">Spear leaf of Hainan Tall coconut</tissue>
    </source>
</reference>
<dbReference type="InterPro" id="IPR056789">
    <property type="entry name" value="LRR_R13L1-DRL21"/>
</dbReference>
<dbReference type="AlphaFoldDB" id="A0A8K0NCH7"/>
<dbReference type="EMBL" id="CM017885">
    <property type="protein sequence ID" value="KAG1368293.1"/>
    <property type="molecule type" value="Genomic_DNA"/>
</dbReference>
<dbReference type="PANTHER" id="PTHR47186">
    <property type="entry name" value="LEUCINE-RICH REPEAT-CONTAINING PROTEIN 57"/>
    <property type="match status" value="1"/>
</dbReference>
<dbReference type="Pfam" id="PF25019">
    <property type="entry name" value="LRR_R13L1-DRL21"/>
    <property type="match status" value="1"/>
</dbReference>
<dbReference type="SUPFAM" id="SSF52058">
    <property type="entry name" value="L domain-like"/>
    <property type="match status" value="1"/>
</dbReference>
<dbReference type="SUPFAM" id="SSF52540">
    <property type="entry name" value="P-loop containing nucleoside triphosphate hydrolases"/>
    <property type="match status" value="1"/>
</dbReference>
<dbReference type="InterPro" id="IPR042197">
    <property type="entry name" value="Apaf_helical"/>
</dbReference>
<dbReference type="GO" id="GO:0043531">
    <property type="term" value="F:ADP binding"/>
    <property type="evidence" value="ECO:0007669"/>
    <property type="project" value="InterPro"/>
</dbReference>
<dbReference type="Proteomes" id="UP000797356">
    <property type="component" value="Chromosome 14"/>
</dbReference>
<keyword evidence="3" id="KW-1185">Reference proteome</keyword>
<dbReference type="InterPro" id="IPR027417">
    <property type="entry name" value="P-loop_NTPase"/>
</dbReference>
<evidence type="ECO:0000313" key="3">
    <source>
        <dbReference type="Proteomes" id="UP000797356"/>
    </source>
</evidence>
<proteinExistence type="predicted"/>
<evidence type="ECO:0000259" key="1">
    <source>
        <dbReference type="Pfam" id="PF25019"/>
    </source>
</evidence>
<dbReference type="OrthoDB" id="786661at2759"/>
<dbReference type="SUPFAM" id="SSF52047">
    <property type="entry name" value="RNI-like"/>
    <property type="match status" value="1"/>
</dbReference>
<sequence>MGMMEAAFLEGLAKDAYWEFFSRHAFGSQNPEEHPELEAIGKKIADRLKGSPLAAKTLGSLLNSDLHERHWRNIMNSEIWELKQGEDDIIPVLQLSYQCLPACLKQCITYCSIFPKDYEYKKDELVPGWHKASLHLKEICGLKWKCGIQELPGSIGKLKLLRYLDVSENNIPRLPESLCNLYNLLVLNISDCLIENFPARMTNLVKLRQLKADEKIICKLANIGKLTSLQELPKFKVVKERRLKIEELKDMMQLHGRLRIENLENVKSKEEASQAKLNNKHYLDELELVWNSSGNDDEVLEGLKPHSILQRLEIRSYGGVRFPSWLEPESLKSLKAICLENIQSCGHRPPLGQLPFLKILHIKNMRAVKLVGHEFYGSPKFKIFPLLEELEISDMPEWEEWFRTESIQMFPRRLKLHIEDCPKLKSLACLPPSLRELHLKNVGINMLPESWDGEHGLTDDSRMTQRRRRSSRTSSISDVYINGGPNLENLEQWLLLHHLPAIRKLIIIDCQKVVRLQVERFKGFLSLENLKIMNRPLPPSAVQLILPSSLRHLILASCGHLDESLPGCLHNLISLSYLELVHCPHITSLPGEVLGQMIALSNLIILECRELRSLGDLRALRSLENMTIGKCPRLTVSANEEKRDAGLAHLRSLCIDDSTLVKVLFSTITLPSLERLSINGSAQLAFFTGESNCGCKASSLSDGYIL</sequence>
<dbReference type="InterPro" id="IPR032675">
    <property type="entry name" value="LRR_dom_sf"/>
</dbReference>
<comment type="caution">
    <text evidence="2">The sequence shown here is derived from an EMBL/GenBank/DDBJ whole genome shotgun (WGS) entry which is preliminary data.</text>
</comment>
<name>A0A8K0NCH7_COCNU</name>
<organism evidence="2 3">
    <name type="scientific">Cocos nucifera</name>
    <name type="common">Coconut palm</name>
    <dbReference type="NCBI Taxonomy" id="13894"/>
    <lineage>
        <taxon>Eukaryota</taxon>
        <taxon>Viridiplantae</taxon>
        <taxon>Streptophyta</taxon>
        <taxon>Embryophyta</taxon>
        <taxon>Tracheophyta</taxon>
        <taxon>Spermatophyta</taxon>
        <taxon>Magnoliopsida</taxon>
        <taxon>Liliopsida</taxon>
        <taxon>Arecaceae</taxon>
        <taxon>Arecoideae</taxon>
        <taxon>Cocoseae</taxon>
        <taxon>Attaleinae</taxon>
        <taxon>Cocos</taxon>
    </lineage>
</organism>